<evidence type="ECO:0000256" key="1">
    <source>
        <dbReference type="SAM" id="MobiDB-lite"/>
    </source>
</evidence>
<dbReference type="EMBL" id="JACEEZ010001829">
    <property type="protein sequence ID" value="KAG0728807.1"/>
    <property type="molecule type" value="Genomic_DNA"/>
</dbReference>
<reference evidence="3" key="1">
    <citation type="submission" date="2020-07" db="EMBL/GenBank/DDBJ databases">
        <title>The High-quality genome of the commercially important snow crab, Chionoecetes opilio.</title>
        <authorList>
            <person name="Jeong J.-H."/>
            <person name="Ryu S."/>
        </authorList>
    </citation>
    <scope>NUCLEOTIDE SEQUENCE</scope>
    <source>
        <strain evidence="3">MADBK_172401_WGS</strain>
        <tissue evidence="3">Digestive gland</tissue>
    </source>
</reference>
<feature type="compositionally biased region" description="Polar residues" evidence="1">
    <location>
        <begin position="189"/>
        <end position="217"/>
    </location>
</feature>
<evidence type="ECO:0000313" key="3">
    <source>
        <dbReference type="EMBL" id="KAG0728807.1"/>
    </source>
</evidence>
<evidence type="ECO:0000259" key="2">
    <source>
        <dbReference type="PROSITE" id="PS50904"/>
    </source>
</evidence>
<dbReference type="AlphaFoldDB" id="A0A8J5D466"/>
<comment type="caution">
    <text evidence="3">The sequence shown here is derived from an EMBL/GenBank/DDBJ whole genome shotgun (WGS) entry which is preliminary data.</text>
</comment>
<keyword evidence="4" id="KW-1185">Reference proteome</keyword>
<name>A0A8J5D466_CHIOP</name>
<dbReference type="Pfam" id="PF04707">
    <property type="entry name" value="PRELI"/>
    <property type="match status" value="1"/>
</dbReference>
<accession>A0A8J5D466</accession>
<dbReference type="OrthoDB" id="341300at2759"/>
<dbReference type="PROSITE" id="PS50904">
    <property type="entry name" value="PRELI_MSF1"/>
    <property type="match status" value="1"/>
</dbReference>
<dbReference type="Proteomes" id="UP000770661">
    <property type="component" value="Unassembled WGS sequence"/>
</dbReference>
<proteinExistence type="predicted"/>
<dbReference type="InterPro" id="IPR037365">
    <property type="entry name" value="Slowmo/Ups"/>
</dbReference>
<feature type="region of interest" description="Disordered" evidence="1">
    <location>
        <begin position="170"/>
        <end position="217"/>
    </location>
</feature>
<organism evidence="3 4">
    <name type="scientific">Chionoecetes opilio</name>
    <name type="common">Atlantic snow crab</name>
    <name type="synonym">Cancer opilio</name>
    <dbReference type="NCBI Taxonomy" id="41210"/>
    <lineage>
        <taxon>Eukaryota</taxon>
        <taxon>Metazoa</taxon>
        <taxon>Ecdysozoa</taxon>
        <taxon>Arthropoda</taxon>
        <taxon>Crustacea</taxon>
        <taxon>Multicrustacea</taxon>
        <taxon>Malacostraca</taxon>
        <taxon>Eumalacostraca</taxon>
        <taxon>Eucarida</taxon>
        <taxon>Decapoda</taxon>
        <taxon>Pleocyemata</taxon>
        <taxon>Brachyura</taxon>
        <taxon>Eubrachyura</taxon>
        <taxon>Majoidea</taxon>
        <taxon>Majidae</taxon>
        <taxon>Chionoecetes</taxon>
    </lineage>
</organism>
<protein>
    <submittedName>
        <fullName evidence="3">Protein preli-like</fullName>
    </submittedName>
</protein>
<gene>
    <name evidence="3" type="primary">prel</name>
    <name evidence="3" type="ORF">GWK47_031710</name>
</gene>
<feature type="domain" description="PRELI/MSF1" evidence="2">
    <location>
        <begin position="1"/>
        <end position="169"/>
    </location>
</feature>
<dbReference type="InterPro" id="IPR006797">
    <property type="entry name" value="PRELI/MSF1_dom"/>
</dbReference>
<evidence type="ECO:0000313" key="4">
    <source>
        <dbReference type="Proteomes" id="UP000770661"/>
    </source>
</evidence>
<dbReference type="GO" id="GO:0005758">
    <property type="term" value="C:mitochondrial intermembrane space"/>
    <property type="evidence" value="ECO:0007669"/>
    <property type="project" value="InterPro"/>
</dbReference>
<dbReference type="PANTHER" id="PTHR11158">
    <property type="entry name" value="MSF1/PX19 RELATED"/>
    <property type="match status" value="1"/>
</dbReference>
<sequence length="229" mass="26509">MKYYEHSSVLKFPWEQVAQGIWQRYPNPESSHVLSEDTVVREVVGGVLHSKRLLTKTNRMPKWGERIINARHVNVIEESVVDPGKREMCTYTRNVGLTKVMTCVERVLYRPCPDNPQWTVAERKAWIASRIFGFGYAIQTFGVERYKKNIQKTTMGFSYTLSRLFPDTAAPTDPIHTHHPSLEERKQRVYSSPRDSAVNPQIAHSSHCSSRYSTEPQHLSQSRVFEMVE</sequence>